<dbReference type="InterPro" id="IPR013783">
    <property type="entry name" value="Ig-like_fold"/>
</dbReference>
<comment type="caution">
    <text evidence="7">The sequence shown here is derived from an EMBL/GenBank/DDBJ whole genome shotgun (WGS) entry which is preliminary data.</text>
</comment>
<dbReference type="EMBL" id="BRZM01000078">
    <property type="protein sequence ID" value="GLD65305.1"/>
    <property type="molecule type" value="Genomic_DNA"/>
</dbReference>
<feature type="domain" description="Ig-like" evidence="6">
    <location>
        <begin position="461"/>
        <end position="541"/>
    </location>
</feature>
<dbReference type="Pfam" id="PF13927">
    <property type="entry name" value="Ig_3"/>
    <property type="match status" value="7"/>
</dbReference>
<keyword evidence="2" id="KW-1015">Disulfide bond</keyword>
<keyword evidence="3" id="KW-0325">Glycoprotein</keyword>
<name>A0AAD3N3E0_LATJO</name>
<feature type="chain" id="PRO_5042099285" evidence="5">
    <location>
        <begin position="25"/>
        <end position="1142"/>
    </location>
</feature>
<dbReference type="InterPro" id="IPR013151">
    <property type="entry name" value="Immunoglobulin_dom"/>
</dbReference>
<dbReference type="InterPro" id="IPR036179">
    <property type="entry name" value="Ig-like_dom_sf"/>
</dbReference>
<keyword evidence="4" id="KW-0393">Immunoglobulin domain</keyword>
<feature type="domain" description="Ig-like" evidence="6">
    <location>
        <begin position="733"/>
        <end position="821"/>
    </location>
</feature>
<evidence type="ECO:0000256" key="4">
    <source>
        <dbReference type="ARBA" id="ARBA00023319"/>
    </source>
</evidence>
<protein>
    <submittedName>
        <fullName evidence="7">Carcinoembryonic antigen-related cell adhesion molecule 5-like protein</fullName>
    </submittedName>
</protein>
<organism evidence="7 8">
    <name type="scientific">Lates japonicus</name>
    <name type="common">Japanese lates</name>
    <dbReference type="NCBI Taxonomy" id="270547"/>
    <lineage>
        <taxon>Eukaryota</taxon>
        <taxon>Metazoa</taxon>
        <taxon>Chordata</taxon>
        <taxon>Craniata</taxon>
        <taxon>Vertebrata</taxon>
        <taxon>Euteleostomi</taxon>
        <taxon>Actinopterygii</taxon>
        <taxon>Neopterygii</taxon>
        <taxon>Teleostei</taxon>
        <taxon>Neoteleostei</taxon>
        <taxon>Acanthomorphata</taxon>
        <taxon>Carangaria</taxon>
        <taxon>Carangaria incertae sedis</taxon>
        <taxon>Centropomidae</taxon>
        <taxon>Lates</taxon>
    </lineage>
</organism>
<reference evidence="7" key="1">
    <citation type="submission" date="2022-08" db="EMBL/GenBank/DDBJ databases">
        <title>Genome sequencing of akame (Lates japonicus).</title>
        <authorList>
            <person name="Hashiguchi Y."/>
            <person name="Takahashi H."/>
        </authorList>
    </citation>
    <scope>NUCLEOTIDE SEQUENCE</scope>
    <source>
        <strain evidence="7">Kochi</strain>
    </source>
</reference>
<evidence type="ECO:0000256" key="3">
    <source>
        <dbReference type="ARBA" id="ARBA00023180"/>
    </source>
</evidence>
<feature type="domain" description="Ig-like" evidence="6">
    <location>
        <begin position="644"/>
        <end position="725"/>
    </location>
</feature>
<evidence type="ECO:0000313" key="8">
    <source>
        <dbReference type="Proteomes" id="UP001279410"/>
    </source>
</evidence>
<keyword evidence="8" id="KW-1185">Reference proteome</keyword>
<feature type="domain" description="Ig-like" evidence="6">
    <location>
        <begin position="1090"/>
        <end position="1142"/>
    </location>
</feature>
<feature type="domain" description="Ig-like" evidence="6">
    <location>
        <begin position="353"/>
        <end position="456"/>
    </location>
</feature>
<sequence length="1142" mass="124759">MMSYWKNLCCVLLVVLMGVSGLGAKVKISWSGEVTAGTSTTFTCSSSCFPNCIYTWSFKGRTVNGSKLTWTPDGLDSTAELQCTVLNPETGLSSSATSILEIKNPVSVKVSPPNSVPSLNHPLNLVCHDATSGDLHRPSDLVWYKDGRKVSLRENMRLLQNNLTLHFDSLLPSDAGFYLCETSLQQTRVSSLGYLLNFDPWNVSISGPDVVFPGRLSQFTCLMSCTLNVECTVRWSFKGGFPIGTFLSIHANELKWTPSIPGTFQNFTCVVENVAAGLFAEATKTVEVKGIPVSGSEVMQLHGLFAVILSLGLLAVVPTYSGRASVNLLTGALILTSVTVADSGVYVVQSDDPQLRANASITVLERITNVTLKANQTDFVEFNSSAVVVCSVSSGSSLSFLWLNGSSEVTASDRVQLTDGNSTLTVVNVTRYDQGPFRCGVFNLVSNGTSDPVNFTISYGPDNMALTVNGQNTTSFLVGSNLTMLCSAQSNPPAQLQWAFRGELVNTTGPLLELCRVTEDQSGPYSCLALNNHTNMNRNITSHLMIAMPISNVTLKARATNLVEFNDTAVLMCSVSSGSSLSYVWLKGHHEVTAGGNVQLSNGNATLTIVSVTRYDEGPFKCNVSNGVSNEISPSVYLNISYGPSNTTMIIMPMVPHYIYRTGSNITLSCTAASRPPAMIQWMHNGMYLNEYGSQIQLYNVTESDSGSYKCVFHNTVTSRFSSVSSMLWILDPLEVVVVNHTGGPPILHEPFTLHCEVTGTVDRIQWWRNWQLISPNDTIIFNMNNKTMTFNPVQYSDNGQYRCQAFNSVSNMTSSPYTVDVKYGPGMPTIMGPSVAKTGCSVTFSCHASSNPPSHYRWYFNDYPVANTSEYVTPPLTRNMSGMYTCLAYNDITGQNKTAYMMLTVVVGPETPVIYAPSFAETGQFVAFICSAMSVPPSQITWWFNGTEVANTSVFTTHRLSLNMSGEYTCMAYNDVTGENSTSSKMLTVIEAIKSVMIKNDTIPIDTESFTLTCEVVGPYDMIYWMKDNMYLDMNGSDANPHMHYHIENDTLHFTPVTMYNDGSYWCVAANQAAKHKSPTYMLLVNYGPLSVTITGPSTGTSGLSVSLRCSADSRPDCDFYWFINNMSSGVIENSSYVSKE</sequence>
<dbReference type="Gene3D" id="2.60.40.10">
    <property type="entry name" value="Immunoglobulins"/>
    <property type="match status" value="11"/>
</dbReference>
<evidence type="ECO:0000259" key="6">
    <source>
        <dbReference type="PROSITE" id="PS50835"/>
    </source>
</evidence>
<dbReference type="PANTHER" id="PTHR44337:SF20">
    <property type="entry name" value="CARCINOEMBRYONIC ANTIGEN-RELATED CELL ADHESION MOLECULE 5-RELATED"/>
    <property type="match status" value="1"/>
</dbReference>
<dbReference type="SUPFAM" id="SSF48726">
    <property type="entry name" value="Immunoglobulin"/>
    <property type="match status" value="8"/>
</dbReference>
<gene>
    <name evidence="7" type="ORF">AKAME5_001678100</name>
</gene>
<feature type="domain" description="Ig-like" evidence="6">
    <location>
        <begin position="549"/>
        <end position="633"/>
    </location>
</feature>
<accession>A0AAD3N3E0</accession>
<dbReference type="Pfam" id="PF00047">
    <property type="entry name" value="ig"/>
    <property type="match status" value="1"/>
</dbReference>
<evidence type="ECO:0000256" key="1">
    <source>
        <dbReference type="ARBA" id="ARBA00022729"/>
    </source>
</evidence>
<dbReference type="AlphaFoldDB" id="A0AAD3N3E0"/>
<evidence type="ECO:0000256" key="5">
    <source>
        <dbReference type="SAM" id="SignalP"/>
    </source>
</evidence>
<dbReference type="PANTHER" id="PTHR44337">
    <property type="entry name" value="CARCINOEMBRYONIC ANTIGEN-RELATED CELL ADHESION MOLECULE 8"/>
    <property type="match status" value="1"/>
</dbReference>
<feature type="signal peptide" evidence="5">
    <location>
        <begin position="1"/>
        <end position="24"/>
    </location>
</feature>
<feature type="domain" description="Ig-like" evidence="6">
    <location>
        <begin position="826"/>
        <end position="905"/>
    </location>
</feature>
<keyword evidence="1 5" id="KW-0732">Signal</keyword>
<dbReference type="SMART" id="SM00409">
    <property type="entry name" value="IG"/>
    <property type="match status" value="11"/>
</dbReference>
<evidence type="ECO:0000313" key="7">
    <source>
        <dbReference type="EMBL" id="GLD65305.1"/>
    </source>
</evidence>
<dbReference type="SMART" id="SM00408">
    <property type="entry name" value="IGc2"/>
    <property type="match status" value="9"/>
</dbReference>
<feature type="domain" description="Ig-like" evidence="6">
    <location>
        <begin position="1009"/>
        <end position="1081"/>
    </location>
</feature>
<dbReference type="InterPro" id="IPR003598">
    <property type="entry name" value="Ig_sub2"/>
</dbReference>
<proteinExistence type="predicted"/>
<dbReference type="InterPro" id="IPR052598">
    <property type="entry name" value="IgSF_CEA-related"/>
</dbReference>
<dbReference type="PROSITE" id="PS50835">
    <property type="entry name" value="IG_LIKE"/>
    <property type="match status" value="10"/>
</dbReference>
<dbReference type="CDD" id="cd00096">
    <property type="entry name" value="Ig"/>
    <property type="match status" value="2"/>
</dbReference>
<feature type="domain" description="Ig-like" evidence="6">
    <location>
        <begin position="910"/>
        <end position="989"/>
    </location>
</feature>
<dbReference type="InterPro" id="IPR007110">
    <property type="entry name" value="Ig-like_dom"/>
</dbReference>
<evidence type="ECO:0000256" key="2">
    <source>
        <dbReference type="ARBA" id="ARBA00023157"/>
    </source>
</evidence>
<dbReference type="Proteomes" id="UP001279410">
    <property type="component" value="Unassembled WGS sequence"/>
</dbReference>
<feature type="domain" description="Ig-like" evidence="6">
    <location>
        <begin position="105"/>
        <end position="190"/>
    </location>
</feature>
<dbReference type="InterPro" id="IPR003599">
    <property type="entry name" value="Ig_sub"/>
</dbReference>